<reference evidence="11" key="1">
    <citation type="submission" date="2019-03" db="EMBL/GenBank/DDBJ databases">
        <title>Snf2 controls pulcherriminic acid biosynthesis and connects pigmentation and antifungal activity of the yeast Metschnikowia pulcherrima.</title>
        <authorList>
            <person name="Gore-Lloyd D."/>
            <person name="Sumann I."/>
            <person name="Brachmann A.O."/>
            <person name="Schneeberger K."/>
            <person name="Ortiz-Merino R.A."/>
            <person name="Moreno-Beltran M."/>
            <person name="Schlaefli M."/>
            <person name="Kirner P."/>
            <person name="Santos Kron A."/>
            <person name="Wolfe K.H."/>
            <person name="Piel J."/>
            <person name="Ahrens C.H."/>
            <person name="Henk D."/>
            <person name="Freimoser F.M."/>
        </authorList>
    </citation>
    <scope>NUCLEOTIDE SEQUENCE [LARGE SCALE GENOMIC DNA]</scope>
    <source>
        <strain evidence="11">APC 1.2</strain>
    </source>
</reference>
<evidence type="ECO:0000313" key="11">
    <source>
        <dbReference type="Proteomes" id="UP000292447"/>
    </source>
</evidence>
<evidence type="ECO:0000256" key="5">
    <source>
        <dbReference type="ARBA" id="ARBA00022605"/>
    </source>
</evidence>
<dbReference type="Gene3D" id="3.20.20.70">
    <property type="entry name" value="Aldolase class I"/>
    <property type="match status" value="1"/>
</dbReference>
<accession>A0A4P6XUI0</accession>
<dbReference type="EC" id="5.3.1.24" evidence="3"/>
<dbReference type="InterPro" id="IPR011060">
    <property type="entry name" value="RibuloseP-bd_barrel"/>
</dbReference>
<comment type="similarity">
    <text evidence="2">Belongs to the TrpF family.</text>
</comment>
<evidence type="ECO:0000256" key="1">
    <source>
        <dbReference type="ARBA" id="ARBA00004664"/>
    </source>
</evidence>
<dbReference type="GO" id="GO:0000162">
    <property type="term" value="P:L-tryptophan biosynthetic process"/>
    <property type="evidence" value="ECO:0007669"/>
    <property type="project" value="UniProtKB-UniPathway"/>
</dbReference>
<protein>
    <recommendedName>
        <fullName evidence="4">N-(5'-phosphoribosyl)anthranilate isomerase</fullName>
        <ecNumber evidence="3">5.3.1.24</ecNumber>
    </recommendedName>
</protein>
<dbReference type="AlphaFoldDB" id="A0A4P6XUI0"/>
<comment type="pathway">
    <text evidence="1">Amino-acid biosynthesis; L-tryptophan biosynthesis; L-tryptophan from chorismate: step 3/5.</text>
</comment>
<keyword evidence="6" id="KW-0822">Tryptophan biosynthesis</keyword>
<keyword evidence="11" id="KW-1185">Reference proteome</keyword>
<dbReference type="InterPro" id="IPR013785">
    <property type="entry name" value="Aldolase_TIM"/>
</dbReference>
<dbReference type="EMBL" id="CP034461">
    <property type="protein sequence ID" value="QBM90879.1"/>
    <property type="molecule type" value="Genomic_DNA"/>
</dbReference>
<evidence type="ECO:0000256" key="3">
    <source>
        <dbReference type="ARBA" id="ARBA00012572"/>
    </source>
</evidence>
<evidence type="ECO:0000256" key="2">
    <source>
        <dbReference type="ARBA" id="ARBA00007571"/>
    </source>
</evidence>
<dbReference type="Proteomes" id="UP000292447">
    <property type="component" value="Chromosome VI"/>
</dbReference>
<evidence type="ECO:0000256" key="4">
    <source>
        <dbReference type="ARBA" id="ARBA00022272"/>
    </source>
</evidence>
<dbReference type="InterPro" id="IPR001240">
    <property type="entry name" value="PRAI_dom"/>
</dbReference>
<dbReference type="GO" id="GO:0004640">
    <property type="term" value="F:phosphoribosylanthranilate isomerase activity"/>
    <property type="evidence" value="ECO:0007669"/>
    <property type="project" value="UniProtKB-EC"/>
</dbReference>
<keyword evidence="7" id="KW-0057">Aromatic amino acid biosynthesis</keyword>
<evidence type="ECO:0000256" key="7">
    <source>
        <dbReference type="ARBA" id="ARBA00023141"/>
    </source>
</evidence>
<dbReference type="CDD" id="cd00405">
    <property type="entry name" value="PRAI"/>
    <property type="match status" value="1"/>
</dbReference>
<evidence type="ECO:0000313" key="10">
    <source>
        <dbReference type="EMBL" id="QBM90879.1"/>
    </source>
</evidence>
<evidence type="ECO:0000256" key="8">
    <source>
        <dbReference type="ARBA" id="ARBA00023235"/>
    </source>
</evidence>
<organism evidence="10 11">
    <name type="scientific">Metschnikowia aff. pulcherrima</name>
    <dbReference type="NCBI Taxonomy" id="2163413"/>
    <lineage>
        <taxon>Eukaryota</taxon>
        <taxon>Fungi</taxon>
        <taxon>Dikarya</taxon>
        <taxon>Ascomycota</taxon>
        <taxon>Saccharomycotina</taxon>
        <taxon>Pichiomycetes</taxon>
        <taxon>Metschnikowiaceae</taxon>
        <taxon>Metschnikowia</taxon>
    </lineage>
</organism>
<sequence>MPPVVKICGLRSVEAALKAMDSGADMLGVIMVPNRKRTISHDVAKKIAEKARIKRKHGQKKFVSAKALIHELSKRAFASHNDYFNASAQLLRENGPFLVGVFRNQKIDDVFRLAKECCLDFIQLHGSEDVQEYLDHNESHEFGIIKRYVIPDQIEFMGEFFPKVVSLQNQGFILPLLDSEAGGEGKTIDWLLINDLDGQFILAGGLNPDNLQETKPFLRNVVGFDVSGGVEDEDGEKNLGKIEAFVLNAKAI</sequence>
<dbReference type="Pfam" id="PF00697">
    <property type="entry name" value="PRAI"/>
    <property type="match status" value="1"/>
</dbReference>
<dbReference type="PANTHER" id="PTHR42894">
    <property type="entry name" value="N-(5'-PHOSPHORIBOSYL)ANTHRANILATE ISOMERASE"/>
    <property type="match status" value="1"/>
</dbReference>
<dbReference type="PANTHER" id="PTHR42894:SF1">
    <property type="entry name" value="N-(5'-PHOSPHORIBOSYL)ANTHRANILATE ISOMERASE"/>
    <property type="match status" value="1"/>
</dbReference>
<keyword evidence="5" id="KW-0028">Amino-acid biosynthesis</keyword>
<feature type="domain" description="N-(5'phosphoribosyl) anthranilate isomerase (PRAI)" evidence="9">
    <location>
        <begin position="74"/>
        <end position="246"/>
    </location>
</feature>
<dbReference type="STRING" id="2163413.A0A4P6XUI0"/>
<evidence type="ECO:0000259" key="9">
    <source>
        <dbReference type="Pfam" id="PF00697"/>
    </source>
</evidence>
<keyword evidence="8 10" id="KW-0413">Isomerase</keyword>
<dbReference type="HAMAP" id="MF_00135">
    <property type="entry name" value="PRAI"/>
    <property type="match status" value="1"/>
</dbReference>
<dbReference type="InterPro" id="IPR044643">
    <property type="entry name" value="TrpF_fam"/>
</dbReference>
<name>A0A4P6XUI0_9ASCO</name>
<proteinExistence type="inferred from homology"/>
<gene>
    <name evidence="10" type="primary">MPUL0F04670</name>
    <name evidence="10" type="ORF">METSCH_F04670</name>
</gene>
<dbReference type="SUPFAM" id="SSF51366">
    <property type="entry name" value="Ribulose-phoshate binding barrel"/>
    <property type="match status" value="1"/>
</dbReference>
<evidence type="ECO:0000256" key="6">
    <source>
        <dbReference type="ARBA" id="ARBA00022822"/>
    </source>
</evidence>
<dbReference type="UniPathway" id="UPA00035">
    <property type="reaction ID" value="UER00042"/>
</dbReference>